<feature type="compositionally biased region" description="Pro residues" evidence="15">
    <location>
        <begin position="352"/>
        <end position="375"/>
    </location>
</feature>
<dbReference type="GO" id="GO:0005737">
    <property type="term" value="C:cytoplasm"/>
    <property type="evidence" value="ECO:0007669"/>
    <property type="project" value="UniProtKB-SubCell"/>
</dbReference>
<evidence type="ECO:0000256" key="13">
    <source>
        <dbReference type="RuleBase" id="RU000685"/>
    </source>
</evidence>
<keyword evidence="7 14" id="KW-0175">Coiled coil</keyword>
<dbReference type="Gene3D" id="1.20.5.500">
    <property type="entry name" value="Single helix bin"/>
    <property type="match status" value="1"/>
</dbReference>
<accession>A0AAV2L7S2</accession>
<keyword evidence="5" id="KW-0416">Keratin</keyword>
<protein>
    <recommendedName>
        <fullName evidence="10">Keratin, type II cytoskeletal 8</fullName>
    </recommendedName>
    <alternativeName>
        <fullName evidence="12">Cytokeratin-8</fullName>
    </alternativeName>
    <alternativeName>
        <fullName evidence="11">Keratin-8</fullName>
    </alternativeName>
</protein>
<comment type="similarity">
    <text evidence="13">Belongs to the intermediate filament family.</text>
</comment>
<evidence type="ECO:0000256" key="11">
    <source>
        <dbReference type="ARBA" id="ARBA00042886"/>
    </source>
</evidence>
<dbReference type="SMART" id="SM01391">
    <property type="entry name" value="Filament"/>
    <property type="match status" value="1"/>
</dbReference>
<evidence type="ECO:0000256" key="5">
    <source>
        <dbReference type="ARBA" id="ARBA00022744"/>
    </source>
</evidence>
<feature type="region of interest" description="Disordered" evidence="15">
    <location>
        <begin position="1"/>
        <end position="33"/>
    </location>
</feature>
<dbReference type="PANTHER" id="PTHR45616">
    <property type="entry name" value="GATA-TYPE DOMAIN-CONTAINING PROTEIN"/>
    <property type="match status" value="1"/>
</dbReference>
<feature type="compositionally biased region" description="Polar residues" evidence="15">
    <location>
        <begin position="376"/>
        <end position="402"/>
    </location>
</feature>
<organism evidence="17 18">
    <name type="scientific">Knipowitschia caucasica</name>
    <name type="common">Caucasian dwarf goby</name>
    <name type="synonym">Pomatoschistus caucasicus</name>
    <dbReference type="NCBI Taxonomy" id="637954"/>
    <lineage>
        <taxon>Eukaryota</taxon>
        <taxon>Metazoa</taxon>
        <taxon>Chordata</taxon>
        <taxon>Craniata</taxon>
        <taxon>Vertebrata</taxon>
        <taxon>Euteleostomi</taxon>
        <taxon>Actinopterygii</taxon>
        <taxon>Neopterygii</taxon>
        <taxon>Teleostei</taxon>
        <taxon>Neoteleostei</taxon>
        <taxon>Acanthomorphata</taxon>
        <taxon>Gobiaria</taxon>
        <taxon>Gobiiformes</taxon>
        <taxon>Gobioidei</taxon>
        <taxon>Gobiidae</taxon>
        <taxon>Gobiinae</taxon>
        <taxon>Knipowitschia</taxon>
    </lineage>
</organism>
<dbReference type="Gene3D" id="1.20.5.170">
    <property type="match status" value="1"/>
</dbReference>
<evidence type="ECO:0000256" key="12">
    <source>
        <dbReference type="ARBA" id="ARBA00042964"/>
    </source>
</evidence>
<dbReference type="SUPFAM" id="SSF64593">
    <property type="entry name" value="Intermediate filament protein, coiled coil region"/>
    <property type="match status" value="2"/>
</dbReference>
<evidence type="ECO:0000256" key="1">
    <source>
        <dbReference type="ARBA" id="ARBA00004109"/>
    </source>
</evidence>
<dbReference type="InterPro" id="IPR018039">
    <property type="entry name" value="IF_conserved"/>
</dbReference>
<dbReference type="Pfam" id="PF00038">
    <property type="entry name" value="Filament"/>
    <property type="match status" value="1"/>
</dbReference>
<evidence type="ECO:0000256" key="2">
    <source>
        <dbReference type="ARBA" id="ARBA00004496"/>
    </source>
</evidence>
<dbReference type="InterPro" id="IPR039008">
    <property type="entry name" value="IF_rod_dom"/>
</dbReference>
<dbReference type="PANTHER" id="PTHR45616:SF26">
    <property type="entry name" value="KERATIN, TYPE II CYTOSKELETAL 8"/>
    <property type="match status" value="1"/>
</dbReference>
<dbReference type="AlphaFoldDB" id="A0AAV2L7S2"/>
<dbReference type="Gene3D" id="1.20.5.1160">
    <property type="entry name" value="Vasodilator-stimulated phosphoprotein"/>
    <property type="match status" value="1"/>
</dbReference>
<keyword evidence="8" id="KW-0539">Nucleus</keyword>
<evidence type="ECO:0000256" key="4">
    <source>
        <dbReference type="ARBA" id="ARBA00022490"/>
    </source>
</evidence>
<comment type="subcellular location">
    <subcellularLocation>
        <location evidence="2">Cytoplasm</location>
    </subcellularLocation>
    <subcellularLocation>
        <location evidence="1">Nucleus matrix</location>
    </subcellularLocation>
    <subcellularLocation>
        <location evidence="3">Nucleus</location>
        <location evidence="3">Nucleoplasm</location>
    </subcellularLocation>
</comment>
<evidence type="ECO:0000256" key="9">
    <source>
        <dbReference type="ARBA" id="ARBA00037766"/>
    </source>
</evidence>
<evidence type="ECO:0000256" key="14">
    <source>
        <dbReference type="SAM" id="Coils"/>
    </source>
</evidence>
<evidence type="ECO:0000313" key="18">
    <source>
        <dbReference type="Proteomes" id="UP001497482"/>
    </source>
</evidence>
<keyword evidence="18" id="KW-1185">Reference proteome</keyword>
<feature type="domain" description="IF rod" evidence="16">
    <location>
        <begin position="28"/>
        <end position="339"/>
    </location>
</feature>
<feature type="region of interest" description="Disordered" evidence="15">
    <location>
        <begin position="347"/>
        <end position="402"/>
    </location>
</feature>
<sequence>MSKPGDFSSQTYAPGAKRAASAPGNTREKDNMVGLNDKFVQLIEKVKHLENENKKLDTKLKILKEQEDYQARVEEVVRQMKERLEEQISNLLRDQKKLQDELEAKQQELGDTKNKYNDEVQKKNDLENEFIIAKKEVDHGHLKAVDLALELEDQMGNLDFLRVGFDEEIKELHSMIQNETLIIRDNNNRSLDMDEIIENAKRQYADMAARTRDHADQWNQKKIDELVHSAGRREGEVREMKRDISDLQRLVERLKAELETLTRRELALNREIDTMMAEGNERLEAALQDKAKLEEALRRAKHDLAGLLRKYQDLMSLKLAMDIEIATYRKLLEGEEQRMNELMRHGADLQPPVKPQPPPPPPPSPPPPPPPPPQETPLSQVSEDHNQNQNQVPQTKTLPYPSSTKRLLIRVDVLHGKVVSQSCQEVI</sequence>
<dbReference type="GO" id="GO:0005882">
    <property type="term" value="C:intermediate filament"/>
    <property type="evidence" value="ECO:0007669"/>
    <property type="project" value="UniProtKB-KW"/>
</dbReference>
<keyword evidence="6 13" id="KW-0403">Intermediate filament</keyword>
<evidence type="ECO:0000256" key="6">
    <source>
        <dbReference type="ARBA" id="ARBA00022754"/>
    </source>
</evidence>
<dbReference type="PROSITE" id="PS51842">
    <property type="entry name" value="IF_ROD_2"/>
    <property type="match status" value="1"/>
</dbReference>
<dbReference type="Proteomes" id="UP001497482">
    <property type="component" value="Chromosome 22"/>
</dbReference>
<keyword evidence="4" id="KW-0963">Cytoplasm</keyword>
<name>A0AAV2L7S2_KNICA</name>
<dbReference type="EMBL" id="OZ035844">
    <property type="protein sequence ID" value="CAL1598438.1"/>
    <property type="molecule type" value="Genomic_DNA"/>
</dbReference>
<evidence type="ECO:0000256" key="10">
    <source>
        <dbReference type="ARBA" id="ARBA00039429"/>
    </source>
</evidence>
<evidence type="ECO:0000313" key="17">
    <source>
        <dbReference type="EMBL" id="CAL1598438.1"/>
    </source>
</evidence>
<gene>
    <name evidence="17" type="ORF">KC01_LOCUS26821</name>
</gene>
<dbReference type="GO" id="GO:0016363">
    <property type="term" value="C:nuclear matrix"/>
    <property type="evidence" value="ECO:0007669"/>
    <property type="project" value="UniProtKB-SubCell"/>
</dbReference>
<dbReference type="PROSITE" id="PS00226">
    <property type="entry name" value="IF_ROD_1"/>
    <property type="match status" value="1"/>
</dbReference>
<evidence type="ECO:0000256" key="3">
    <source>
        <dbReference type="ARBA" id="ARBA00004642"/>
    </source>
</evidence>
<comment type="function">
    <text evidence="9">Together with KRT19, helps to link the contractile apparatus to dystrophin at the costameres of striated muscle.</text>
</comment>
<evidence type="ECO:0000259" key="16">
    <source>
        <dbReference type="PROSITE" id="PS51842"/>
    </source>
</evidence>
<feature type="coiled-coil region" evidence="14">
    <location>
        <begin position="237"/>
        <end position="345"/>
    </location>
</feature>
<reference evidence="17 18" key="1">
    <citation type="submission" date="2024-04" db="EMBL/GenBank/DDBJ databases">
        <authorList>
            <person name="Waldvogel A.-M."/>
            <person name="Schoenle A."/>
        </authorList>
    </citation>
    <scope>NUCLEOTIDE SEQUENCE [LARGE SCALE GENOMIC DNA]</scope>
</reference>
<evidence type="ECO:0000256" key="8">
    <source>
        <dbReference type="ARBA" id="ARBA00023242"/>
    </source>
</evidence>
<evidence type="ECO:0000256" key="7">
    <source>
        <dbReference type="ARBA" id="ARBA00023054"/>
    </source>
</evidence>
<evidence type="ECO:0000256" key="15">
    <source>
        <dbReference type="SAM" id="MobiDB-lite"/>
    </source>
</evidence>
<dbReference type="GO" id="GO:0005654">
    <property type="term" value="C:nucleoplasm"/>
    <property type="evidence" value="ECO:0007669"/>
    <property type="project" value="UniProtKB-SubCell"/>
</dbReference>
<proteinExistence type="inferred from homology"/>